<feature type="compositionally biased region" description="Polar residues" evidence="1">
    <location>
        <begin position="199"/>
        <end position="212"/>
    </location>
</feature>
<organism evidence="2 3">
    <name type="scientific">Circinella minor</name>
    <dbReference type="NCBI Taxonomy" id="1195481"/>
    <lineage>
        <taxon>Eukaryota</taxon>
        <taxon>Fungi</taxon>
        <taxon>Fungi incertae sedis</taxon>
        <taxon>Mucoromycota</taxon>
        <taxon>Mucoromycotina</taxon>
        <taxon>Mucoromycetes</taxon>
        <taxon>Mucorales</taxon>
        <taxon>Lichtheimiaceae</taxon>
        <taxon>Circinella</taxon>
    </lineage>
</organism>
<feature type="compositionally biased region" description="Polar residues" evidence="1">
    <location>
        <begin position="156"/>
        <end position="177"/>
    </location>
</feature>
<keyword evidence="3" id="KW-1185">Reference proteome</keyword>
<feature type="compositionally biased region" description="Low complexity" evidence="1">
    <location>
        <begin position="389"/>
        <end position="401"/>
    </location>
</feature>
<protein>
    <submittedName>
        <fullName evidence="2">Uncharacterized protein</fullName>
    </submittedName>
</protein>
<name>A0A8H7VFN5_9FUNG</name>
<evidence type="ECO:0000313" key="2">
    <source>
        <dbReference type="EMBL" id="KAG2214748.1"/>
    </source>
</evidence>
<dbReference type="Proteomes" id="UP000646827">
    <property type="component" value="Unassembled WGS sequence"/>
</dbReference>
<accession>A0A8H7VFN5</accession>
<sequence>MEKEKLADGFCEEFQINFDLAQAQINCITCQQIGTIIIAPDTNASYSPPAPMLRCTNCGGHFTHKQFLEVIVQVSTIIKKHQETKAVTKSDDMDFFIHNFPQLPDYLQAIHKRLDKHDEMFEELVKLQKKVSELTDANNSLQQKNKKLEHELATLRSTEQINPSTGSQASKYASDTDSSNTNNNNNNNNHNKNNSSPSVPTITKSPTPSYAQMTARKVTNKKPTTRQVQAAARKLAPSTQSGFKFVYLHQHHRMTIKQLRDILRKLKINNSHILDVHFPDRGVVGVLIHNDYELELTAQLNRRGVQLHNSFDPCHPDIVRDPEFKDKSTEERTIQAKIIFNNTCNRAINFIKTPHIKLAIAPATNALRPNSQSPPPRTETIDLDDDMDITTTQDNTTTTTI</sequence>
<evidence type="ECO:0000313" key="3">
    <source>
        <dbReference type="Proteomes" id="UP000646827"/>
    </source>
</evidence>
<proteinExistence type="predicted"/>
<comment type="caution">
    <text evidence="2">The sequence shown here is derived from an EMBL/GenBank/DDBJ whole genome shotgun (WGS) entry which is preliminary data.</text>
</comment>
<evidence type="ECO:0000256" key="1">
    <source>
        <dbReference type="SAM" id="MobiDB-lite"/>
    </source>
</evidence>
<dbReference type="OrthoDB" id="2281765at2759"/>
<dbReference type="EMBL" id="JAEPRB010000591">
    <property type="protein sequence ID" value="KAG2214748.1"/>
    <property type="molecule type" value="Genomic_DNA"/>
</dbReference>
<feature type="region of interest" description="Disordered" evidence="1">
    <location>
        <begin position="366"/>
        <end position="401"/>
    </location>
</feature>
<gene>
    <name evidence="2" type="ORF">INT45_002987</name>
</gene>
<feature type="compositionally biased region" description="Low complexity" evidence="1">
    <location>
        <begin position="178"/>
        <end position="198"/>
    </location>
</feature>
<dbReference type="AlphaFoldDB" id="A0A8H7VFN5"/>
<reference evidence="2 3" key="1">
    <citation type="submission" date="2020-12" db="EMBL/GenBank/DDBJ databases">
        <title>Metabolic potential, ecology and presence of endohyphal bacteria is reflected in genomic diversity of Mucoromycotina.</title>
        <authorList>
            <person name="Muszewska A."/>
            <person name="Okrasinska A."/>
            <person name="Steczkiewicz K."/>
            <person name="Drgas O."/>
            <person name="Orlowska M."/>
            <person name="Perlinska-Lenart U."/>
            <person name="Aleksandrzak-Piekarczyk T."/>
            <person name="Szatraj K."/>
            <person name="Zielenkiewicz U."/>
            <person name="Pilsyk S."/>
            <person name="Malc E."/>
            <person name="Mieczkowski P."/>
            <person name="Kruszewska J.S."/>
            <person name="Biernat P."/>
            <person name="Pawlowska J."/>
        </authorList>
    </citation>
    <scope>NUCLEOTIDE SEQUENCE [LARGE SCALE GENOMIC DNA]</scope>
    <source>
        <strain evidence="2 3">CBS 142.35</strain>
    </source>
</reference>
<feature type="region of interest" description="Disordered" evidence="1">
    <location>
        <begin position="156"/>
        <end position="226"/>
    </location>
</feature>